<sequence>MEVRKPEKQEIGKFFDLLKERGLLGDGSRRCYLGYDFGILSHVSYDFSLALIPDFDKYPKEILIGSDVLVEMGGIYVKMNKVSFFVPKEFIVKVYEFWNKFGLYYLYLMVYFSAEASIIMGKKLKDTIKDTIIYKSLGVDLKELALSDVEYQLFKVFGGLLVKFLNYLDKKGEIDWIMRFLYKQFGNGLSFENFKYIFLDDKDYYKIADRREVIKVVYPLLKVNGYW</sequence>
<comment type="caution">
    <text evidence="2">The sequence shown here is derived from an EMBL/GenBank/DDBJ whole genome shotgun (WGS) entry which is preliminary data.</text>
</comment>
<accession>A0A7V4FEU0</accession>
<gene>
    <name evidence="2" type="ORF">ENU28_04330</name>
</gene>
<name>A0A7V4FEU0_UNCW3</name>
<evidence type="ECO:0000313" key="2">
    <source>
        <dbReference type="EMBL" id="HGQ55672.1"/>
    </source>
</evidence>
<feature type="transmembrane region" description="Helical" evidence="1">
    <location>
        <begin position="102"/>
        <end position="120"/>
    </location>
</feature>
<dbReference type="AlphaFoldDB" id="A0A7V4FEU0"/>
<keyword evidence="1" id="KW-0472">Membrane</keyword>
<protein>
    <submittedName>
        <fullName evidence="2">Uncharacterized protein</fullName>
    </submittedName>
</protein>
<reference evidence="2" key="1">
    <citation type="journal article" date="2020" name="mSystems">
        <title>Genome- and Community-Level Interaction Insights into Carbon Utilization and Element Cycling Functions of Hydrothermarchaeota in Hydrothermal Sediment.</title>
        <authorList>
            <person name="Zhou Z."/>
            <person name="Liu Y."/>
            <person name="Xu W."/>
            <person name="Pan J."/>
            <person name="Luo Z.H."/>
            <person name="Li M."/>
        </authorList>
    </citation>
    <scope>NUCLEOTIDE SEQUENCE [LARGE SCALE GENOMIC DNA]</scope>
    <source>
        <strain evidence="2">SpSt-655</strain>
    </source>
</reference>
<keyword evidence="1" id="KW-1133">Transmembrane helix</keyword>
<evidence type="ECO:0000256" key="1">
    <source>
        <dbReference type="SAM" id="Phobius"/>
    </source>
</evidence>
<proteinExistence type="predicted"/>
<organism evidence="2">
    <name type="scientific">candidate division WOR-3 bacterium</name>
    <dbReference type="NCBI Taxonomy" id="2052148"/>
    <lineage>
        <taxon>Bacteria</taxon>
        <taxon>Bacteria division WOR-3</taxon>
    </lineage>
</organism>
<dbReference type="EMBL" id="DTBX01000151">
    <property type="protein sequence ID" value="HGQ55672.1"/>
    <property type="molecule type" value="Genomic_DNA"/>
</dbReference>
<keyword evidence="1" id="KW-0812">Transmembrane</keyword>